<dbReference type="PANTHER" id="PTHR43183:SF1">
    <property type="entry name" value="HYPOTHETICAL DIHYDROXY-ACID DEHYDRATASE (EUROFUNG)-RELATED"/>
    <property type="match status" value="1"/>
</dbReference>
<organism evidence="10 11">
    <name type="scientific">Amnibacterium endophyticum</name>
    <dbReference type="NCBI Taxonomy" id="2109337"/>
    <lineage>
        <taxon>Bacteria</taxon>
        <taxon>Bacillati</taxon>
        <taxon>Actinomycetota</taxon>
        <taxon>Actinomycetes</taxon>
        <taxon>Micrococcales</taxon>
        <taxon>Microbacteriaceae</taxon>
        <taxon>Amnibacterium</taxon>
    </lineage>
</organism>
<comment type="similarity">
    <text evidence="1">Belongs to the IlvD/Edd family.</text>
</comment>
<evidence type="ECO:0000259" key="9">
    <source>
        <dbReference type="Pfam" id="PF24877"/>
    </source>
</evidence>
<dbReference type="RefSeq" id="WP_377934001.1">
    <property type="nucleotide sequence ID" value="NZ_JBHUEA010000011.1"/>
</dbReference>
<evidence type="ECO:0000313" key="10">
    <source>
        <dbReference type="EMBL" id="MFD1721610.1"/>
    </source>
</evidence>
<dbReference type="InterPro" id="IPR042096">
    <property type="entry name" value="Dihydro-acid_dehy_C"/>
</dbReference>
<evidence type="ECO:0000256" key="1">
    <source>
        <dbReference type="ARBA" id="ARBA00006486"/>
    </source>
</evidence>
<evidence type="ECO:0000256" key="6">
    <source>
        <dbReference type="ARBA" id="ARBA00023239"/>
    </source>
</evidence>
<gene>
    <name evidence="10" type="ORF">ACFSBI_08615</name>
</gene>
<evidence type="ECO:0000256" key="3">
    <source>
        <dbReference type="ARBA" id="ARBA00022723"/>
    </source>
</evidence>
<dbReference type="NCBIfam" id="NF004784">
    <property type="entry name" value="PRK06131.1"/>
    <property type="match status" value="1"/>
</dbReference>
<keyword evidence="7" id="KW-0028">Amino-acid biosynthesis</keyword>
<dbReference type="EMBL" id="JBHUEA010000011">
    <property type="protein sequence ID" value="MFD1721610.1"/>
    <property type="molecule type" value="Genomic_DNA"/>
</dbReference>
<dbReference type="SUPFAM" id="SSF143975">
    <property type="entry name" value="IlvD/EDD N-terminal domain-like"/>
    <property type="match status" value="1"/>
</dbReference>
<keyword evidence="6" id="KW-0456">Lyase</keyword>
<evidence type="ECO:0000256" key="4">
    <source>
        <dbReference type="ARBA" id="ARBA00023004"/>
    </source>
</evidence>
<dbReference type="Pfam" id="PF24877">
    <property type="entry name" value="ILV_EDD_C"/>
    <property type="match status" value="1"/>
</dbReference>
<dbReference type="PANTHER" id="PTHR43183">
    <property type="entry name" value="HYPOTHETICAL DIHYDROXYACID DEHYDRATASE (EUROFUNG)-RELATED"/>
    <property type="match status" value="1"/>
</dbReference>
<dbReference type="InterPro" id="IPR052352">
    <property type="entry name" value="Sugar_Degrad_Dehydratases"/>
</dbReference>
<reference evidence="11" key="1">
    <citation type="journal article" date="2019" name="Int. J. Syst. Evol. Microbiol.">
        <title>The Global Catalogue of Microorganisms (GCM) 10K type strain sequencing project: providing services to taxonomists for standard genome sequencing and annotation.</title>
        <authorList>
            <consortium name="The Broad Institute Genomics Platform"/>
            <consortium name="The Broad Institute Genome Sequencing Center for Infectious Disease"/>
            <person name="Wu L."/>
            <person name="Ma J."/>
        </authorList>
    </citation>
    <scope>NUCLEOTIDE SEQUENCE [LARGE SCALE GENOMIC DNA]</scope>
    <source>
        <strain evidence="11">CGMCC 1.12471</strain>
    </source>
</reference>
<dbReference type="InterPro" id="IPR000581">
    <property type="entry name" value="ILV_EDD_N"/>
</dbReference>
<feature type="domain" description="Dihydroxy-acid/6-phosphogluconate dehydratase C-terminal" evidence="9">
    <location>
        <begin position="375"/>
        <end position="559"/>
    </location>
</feature>
<protein>
    <submittedName>
        <fullName evidence="10">Dihydroxy-acid dehydratase</fullName>
    </submittedName>
</protein>
<sequence length="577" mass="60214">MTQLRSQQWYGGEGRDGYLHRAWMRRGVADDGFTKPQIAIANTASDLTPCNMHLDEVSLAVKAGVAEAGGIGLDLPVVSLGETLVRPTAMLWRNMAAMAMEEMFRANPIDGLVLLGGCDKTIPALLMAAASVGIPAVVVPGGPMMNGMFRGKRMGCGTGVWQLSEEVRAGTLSQEAFLASDRSMIRSKGHCNTMGTASTMAVMAEALGMTIPGTAGTPAPDSRLLEAATATGALAVDLVREGRTIGDVLTKEAFENAIVAIAACGGSTNSVIHLMAIAGRLGIELTLEDFDRIGATVPLLVNLQPAGAFLMEDLYNAGGLLAVLAQVRDLLHPEPITVTGRPLVDYLDDQPIWDPQVIATREAPLIPAAGEGTAGAGIAVLRGNLAPNGAIIKPAAATGELLVHRGRAVVFDSIEDFHARVDDPDLDVTPDSVLILRGCGPMGYPGMPEVSNLPLPQKILATGVRDMVRICDGRMSGTAYGTVVLHVSPEAAAGGPLGLVQDGDEIVLDVPNRSLVLDVPEAELAARTPSAALVAGFAKPTRGWERLYIDHVQGADTGADLDFLVGASGAEVARESH</sequence>
<proteinExistence type="inferred from homology"/>
<evidence type="ECO:0000256" key="7">
    <source>
        <dbReference type="ARBA" id="ARBA00023304"/>
    </source>
</evidence>
<dbReference type="Proteomes" id="UP001597347">
    <property type="component" value="Unassembled WGS sequence"/>
</dbReference>
<dbReference type="Gene3D" id="3.50.30.80">
    <property type="entry name" value="IlvD/EDD C-terminal domain-like"/>
    <property type="match status" value="1"/>
</dbReference>
<accession>A0ABW4LEB8</accession>
<keyword evidence="7" id="KW-0100">Branched-chain amino acid biosynthesis</keyword>
<keyword evidence="3" id="KW-0479">Metal-binding</keyword>
<dbReference type="InterPro" id="IPR037237">
    <property type="entry name" value="IlvD/EDD_N"/>
</dbReference>
<dbReference type="PROSITE" id="PS00886">
    <property type="entry name" value="ILVD_EDD_1"/>
    <property type="match status" value="1"/>
</dbReference>
<evidence type="ECO:0000256" key="2">
    <source>
        <dbReference type="ARBA" id="ARBA00022714"/>
    </source>
</evidence>
<comment type="caution">
    <text evidence="10">The sequence shown here is derived from an EMBL/GenBank/DDBJ whole genome shotgun (WGS) entry which is preliminary data.</text>
</comment>
<keyword evidence="11" id="KW-1185">Reference proteome</keyword>
<evidence type="ECO:0000256" key="5">
    <source>
        <dbReference type="ARBA" id="ARBA00023014"/>
    </source>
</evidence>
<dbReference type="InterPro" id="IPR020558">
    <property type="entry name" value="DiOHA_6PGluconate_deHydtase_CS"/>
</dbReference>
<keyword evidence="4" id="KW-0408">Iron</keyword>
<keyword evidence="5" id="KW-0411">Iron-sulfur</keyword>
<feature type="domain" description="Dihydroxy-acid/6-phosphogluconate dehydratase N-terminal" evidence="8">
    <location>
        <begin position="35"/>
        <end position="343"/>
    </location>
</feature>
<name>A0ABW4LEB8_9MICO</name>
<evidence type="ECO:0000313" key="11">
    <source>
        <dbReference type="Proteomes" id="UP001597347"/>
    </source>
</evidence>
<keyword evidence="2" id="KW-0001">2Fe-2S</keyword>
<dbReference type="InterPro" id="IPR056740">
    <property type="entry name" value="ILV_EDD_C"/>
</dbReference>
<dbReference type="SUPFAM" id="SSF52016">
    <property type="entry name" value="LeuD/IlvD-like"/>
    <property type="match status" value="1"/>
</dbReference>
<evidence type="ECO:0000259" key="8">
    <source>
        <dbReference type="Pfam" id="PF00920"/>
    </source>
</evidence>
<dbReference type="Pfam" id="PF00920">
    <property type="entry name" value="ILVD_EDD_N"/>
    <property type="match status" value="1"/>
</dbReference>